<dbReference type="SUPFAM" id="SSF81324">
    <property type="entry name" value="Voltage-gated potassium channels"/>
    <property type="match status" value="3"/>
</dbReference>
<feature type="transmembrane region" description="Helical" evidence="9">
    <location>
        <begin position="447"/>
        <end position="469"/>
    </location>
</feature>
<comment type="caution">
    <text evidence="11">The sequence shown here is derived from an EMBL/GenBank/DDBJ whole genome shotgun (WGS) entry which is preliminary data.</text>
</comment>
<feature type="transmembrane region" description="Helical" evidence="9">
    <location>
        <begin position="173"/>
        <end position="193"/>
    </location>
</feature>
<evidence type="ECO:0000259" key="10">
    <source>
        <dbReference type="PROSITE" id="PS50042"/>
    </source>
</evidence>
<feature type="transmembrane region" description="Helical" evidence="9">
    <location>
        <begin position="588"/>
        <end position="606"/>
    </location>
</feature>
<dbReference type="Proteomes" id="UP000435112">
    <property type="component" value="Unassembled WGS sequence"/>
</dbReference>
<dbReference type="EMBL" id="QXFV01002075">
    <property type="protein sequence ID" value="KAE8993279.1"/>
    <property type="molecule type" value="Genomic_DNA"/>
</dbReference>
<dbReference type="Proteomes" id="UP000429607">
    <property type="component" value="Unassembled WGS sequence"/>
</dbReference>
<evidence type="ECO:0000256" key="9">
    <source>
        <dbReference type="SAM" id="Phobius"/>
    </source>
</evidence>
<proteinExistence type="predicted"/>
<evidence type="ECO:0000313" key="14">
    <source>
        <dbReference type="Proteomes" id="UP000429607"/>
    </source>
</evidence>
<dbReference type="PANTHER" id="PTHR45638:SF11">
    <property type="entry name" value="CYCLIC NUCLEOTIDE-GATED CATION CHANNEL SUBUNIT A"/>
    <property type="match status" value="1"/>
</dbReference>
<name>A0A6A3J509_9STRA</name>
<evidence type="ECO:0000256" key="3">
    <source>
        <dbReference type="ARBA" id="ARBA00022692"/>
    </source>
</evidence>
<feature type="domain" description="Cyclic nucleotide-binding" evidence="10">
    <location>
        <begin position="1356"/>
        <end position="1444"/>
    </location>
</feature>
<sequence>MSDSEKIMDPKRSAQRYLKGSFFFDLLCSLPFEYLYMAKYGLMRLPRLVGIIHLRKRLNEMEHFVHFNSRRQLMLFGALLFMLFHIVACIHFGISYIEGFNPNEEEAWISSSKLCLRRLNATHLEDCSGTIFNEKSDRGKLLGITSLEYFRSLYYAVGVLASPGKSVEPASDVQLIAALILMLSGFFITAIVVDHVQKRFTASAFEQKEFFATSSRIQLFLRRQKAPLAIYHRVKSFLDYWWSSHRGAVISELLADLPRPVRLDLLRSICTPVLQTLALIQGTRLVWTKLEEVMVENAQFILYGQGEIVYRHGDYVTGMFFLLEGEVCVVKMGGSPREIPRGSFFGTAVLTQQERGEGYTEHVSASSGCILLFVSRAQLQAMEVIFPKLRSGLLALEQRLLSNKLVKMHMDAGRDLNAHRGSAPEILQSALARLQDSLTSVHDPDSLFILAWETWVFLVMTAQWVLVMFQACFPLEDGHKNADALMVFLEVSFVLDMYIRSRLGFYEYGNKMMDLQRIERAYFKSWTFALDIAALLPLYVVNWSVPADKRWDMLNINKLLRLFKVQRQLHALETRYLKRTTELRLFKLLYYTFMLSHVLGCIWFNFASKVAVPTFFSSGSFIVTKKTAFGDNHWLPSEHLAHGSNILQYMASLYWSFGLMSASSEPEFPKTTAQCIFSVVTMTTGFFLFAYVIGNFTDIIELTTAESRDFNAKMGAVRQMLDHFRMPEALQERIKTFLLFKRFHTITQEHILVHCLPPSLLTDIRLVHLKPMIEKVEFLRGMEGSITRMLVSQFTQVLVSRGEFVCKFGRTKPTFTSVVESLFDKKVRANSAKTRGSEKKDVVAPTSAQDQEQLRKVNEISAGSYFGENGLFTNAQRNAYIQAHTSCILYRLSRESLETVFDRYPEWKNKVLRIASIHREQARLLQLSRDEQRRRTTTSSGVILSRADIMNERAERLKEKMYSSRLQRSKSVHIGLINASSQRGAHLLHQGVVKPSRKILNALVEGVAVQSDVHLLWLRFIVCCTMYVAVMVPYQLAMDPLDRATIAASVAKAIGLQCEIAFIVDIWFSWHIQESPAAMELYDQNLRSMYKKERMVFDIIAAIPFYGFLSAFKCGSWVKLLRCVKIFNVMNYLNELNRRSVSSEITRFWHVWMLYLLVIYWAACAYLAVAMQAGFGTEWEGWLPSQELEISDPEDPSPTQLARRFLRGLFFATTAFVKKARNLAPETASLYAFQIAASFTGLITMSFVLGELASLFISYIGLEVNFRKNHIAVELYLTRLRVSDRLKLRTYAFMTSLWSSHAGVNYEELLTEMPHSIRTACVLHTSKEPLNWFVMKVISPICWDGDESVGALTLSLAERLQFECYPRDENVVAEGSIVRAMYFVIKGHLKMQSRSLLARPVGLRDGSYFGERGLLGCTISAYTVRTVRACDLLSLSSEAFAQVLQKHHFSRLALQICTKAHKHIKVQYQTPCSRNDMEDRWGEALLYSVKELRNMHEANNGAVSAENSVSADVAVTGVTPDALLSDNEAAGLLDGGGEQGEFIPGGSDVACDAGATDSAELPSRHREMFDALDTTTTCYEAFAALLHCMLPTDPLDWDATFATSTNTDLTATLATLSASGTISYRFRSVLPTIDASFNANEEPVDGHHHALHEEQELNQVEQIVETNAEREQEERETEDVEVVAGPMVEDAMGAMVAEVSAPSTAADQRQRPRARPTVLHHLQHPQTGPHVRDLE</sequence>
<feature type="region of interest" description="Disordered" evidence="8">
    <location>
        <begin position="1698"/>
        <end position="1735"/>
    </location>
</feature>
<dbReference type="PROSITE" id="PS50042">
    <property type="entry name" value="CNMP_BINDING_3"/>
    <property type="match status" value="3"/>
</dbReference>
<keyword evidence="15" id="KW-1185">Reference proteome</keyword>
<feature type="transmembrane region" description="Helical" evidence="9">
    <location>
        <begin position="1095"/>
        <end position="1112"/>
    </location>
</feature>
<dbReference type="InterPro" id="IPR050866">
    <property type="entry name" value="CNG_cation_channel"/>
</dbReference>
<comment type="subcellular location">
    <subcellularLocation>
        <location evidence="1">Membrane</location>
        <topology evidence="1">Multi-pass membrane protein</topology>
    </subcellularLocation>
</comment>
<keyword evidence="2" id="KW-0813">Transport</keyword>
<keyword evidence="7" id="KW-0407">Ion channel</keyword>
<evidence type="ECO:0000313" key="15">
    <source>
        <dbReference type="Proteomes" id="UP000434957"/>
    </source>
</evidence>
<keyword evidence="7" id="KW-1071">Ligand-gated ion channel</keyword>
<dbReference type="InterPro" id="IPR000595">
    <property type="entry name" value="cNMP-bd_dom"/>
</dbReference>
<dbReference type="Proteomes" id="UP000434957">
    <property type="component" value="Unassembled WGS sequence"/>
</dbReference>
<feature type="domain" description="Cyclic nucleotide-binding" evidence="10">
    <location>
        <begin position="778"/>
        <end position="901"/>
    </location>
</feature>
<dbReference type="Pfam" id="PF00027">
    <property type="entry name" value="cNMP_binding"/>
    <property type="match status" value="3"/>
</dbReference>
<dbReference type="SUPFAM" id="SSF51206">
    <property type="entry name" value="cAMP-binding domain-like"/>
    <property type="match status" value="3"/>
</dbReference>
<dbReference type="InterPro" id="IPR005821">
    <property type="entry name" value="Ion_trans_dom"/>
</dbReference>
<keyword evidence="4 9" id="KW-1133">Transmembrane helix</keyword>
<dbReference type="GO" id="GO:0005221">
    <property type="term" value="F:intracellularly cyclic nucleotide-activated monoatomic cation channel activity"/>
    <property type="evidence" value="ECO:0007669"/>
    <property type="project" value="InterPro"/>
</dbReference>
<dbReference type="GO" id="GO:0044877">
    <property type="term" value="F:protein-containing complex binding"/>
    <property type="evidence" value="ECO:0007669"/>
    <property type="project" value="TreeGrafter"/>
</dbReference>
<protein>
    <recommendedName>
        <fullName evidence="10">Cyclic nucleotide-binding domain-containing protein</fullName>
    </recommendedName>
</protein>
<feature type="transmembrane region" description="Helical" evidence="9">
    <location>
        <begin position="675"/>
        <end position="694"/>
    </location>
</feature>
<evidence type="ECO:0000256" key="8">
    <source>
        <dbReference type="SAM" id="MobiDB-lite"/>
    </source>
</evidence>
<feature type="domain" description="Cyclic nucleotide-binding" evidence="10">
    <location>
        <begin position="303"/>
        <end position="382"/>
    </location>
</feature>
<keyword evidence="6 9" id="KW-0472">Membrane</keyword>
<feature type="transmembrane region" description="Helical" evidence="9">
    <location>
        <begin position="73"/>
        <end position="94"/>
    </location>
</feature>
<dbReference type="Gene3D" id="2.60.120.10">
    <property type="entry name" value="Jelly Rolls"/>
    <property type="match status" value="3"/>
</dbReference>
<feature type="transmembrane region" description="Helical" evidence="9">
    <location>
        <begin position="1149"/>
        <end position="1169"/>
    </location>
</feature>
<evidence type="ECO:0000256" key="2">
    <source>
        <dbReference type="ARBA" id="ARBA00022448"/>
    </source>
</evidence>
<dbReference type="Gene3D" id="1.10.287.70">
    <property type="match status" value="3"/>
</dbReference>
<reference evidence="14 16" key="1">
    <citation type="submission" date="2018-09" db="EMBL/GenBank/DDBJ databases">
        <title>Genomic investigation of the strawberry pathogen Phytophthora fragariae indicates pathogenicity is determined by transcriptional variation in three key races.</title>
        <authorList>
            <person name="Adams T.M."/>
            <person name="Armitage A.D."/>
            <person name="Sobczyk M.K."/>
            <person name="Bates H.J."/>
            <person name="Dunwell J.M."/>
            <person name="Nellist C.F."/>
            <person name="Harrison R.J."/>
        </authorList>
    </citation>
    <scope>NUCLEOTIDE SEQUENCE [LARGE SCALE GENOMIC DNA]</scope>
    <source>
        <strain evidence="12 14">SCRP249</strain>
        <strain evidence="11 16">SCRP324</strain>
        <strain evidence="13 15">SCRP333</strain>
    </source>
</reference>
<dbReference type="OrthoDB" id="118333at2759"/>
<keyword evidence="5" id="KW-0406">Ion transport</keyword>
<dbReference type="PANTHER" id="PTHR45638">
    <property type="entry name" value="CYCLIC NUCLEOTIDE-GATED CATION CHANNEL SUBUNIT A"/>
    <property type="match status" value="1"/>
</dbReference>
<evidence type="ECO:0000256" key="4">
    <source>
        <dbReference type="ARBA" id="ARBA00022989"/>
    </source>
</evidence>
<evidence type="ECO:0000313" key="11">
    <source>
        <dbReference type="EMBL" id="KAE8990386.1"/>
    </source>
</evidence>
<evidence type="ECO:0000256" key="1">
    <source>
        <dbReference type="ARBA" id="ARBA00004141"/>
    </source>
</evidence>
<dbReference type="SMART" id="SM00100">
    <property type="entry name" value="cNMP"/>
    <property type="match status" value="3"/>
</dbReference>
<dbReference type="GO" id="GO:0016020">
    <property type="term" value="C:membrane"/>
    <property type="evidence" value="ECO:0007669"/>
    <property type="project" value="UniProtKB-SubCell"/>
</dbReference>
<dbReference type="EMBL" id="QXFT01002117">
    <property type="protein sequence ID" value="KAE9303638.1"/>
    <property type="molecule type" value="Genomic_DNA"/>
</dbReference>
<feature type="transmembrane region" description="Helical" evidence="9">
    <location>
        <begin position="481"/>
        <end position="501"/>
    </location>
</feature>
<dbReference type="InterPro" id="IPR018490">
    <property type="entry name" value="cNMP-bd_dom_sf"/>
</dbReference>
<evidence type="ECO:0000256" key="5">
    <source>
        <dbReference type="ARBA" id="ARBA00023065"/>
    </source>
</evidence>
<evidence type="ECO:0000256" key="7">
    <source>
        <dbReference type="ARBA" id="ARBA00023286"/>
    </source>
</evidence>
<dbReference type="CDD" id="cd00038">
    <property type="entry name" value="CAP_ED"/>
    <property type="match status" value="3"/>
</dbReference>
<evidence type="ECO:0000256" key="6">
    <source>
        <dbReference type="ARBA" id="ARBA00023136"/>
    </source>
</evidence>
<organism evidence="11 16">
    <name type="scientific">Phytophthora rubi</name>
    <dbReference type="NCBI Taxonomy" id="129364"/>
    <lineage>
        <taxon>Eukaryota</taxon>
        <taxon>Sar</taxon>
        <taxon>Stramenopiles</taxon>
        <taxon>Oomycota</taxon>
        <taxon>Peronosporomycetes</taxon>
        <taxon>Peronosporales</taxon>
        <taxon>Peronosporaceae</taxon>
        <taxon>Phytophthora</taxon>
    </lineage>
</organism>
<dbReference type="Pfam" id="PF00520">
    <property type="entry name" value="Ion_trans"/>
    <property type="match status" value="2"/>
</dbReference>
<dbReference type="EMBL" id="QXFU01002104">
    <property type="protein sequence ID" value="KAE8990386.1"/>
    <property type="molecule type" value="Genomic_DNA"/>
</dbReference>
<evidence type="ECO:0000313" key="12">
    <source>
        <dbReference type="EMBL" id="KAE8993279.1"/>
    </source>
</evidence>
<accession>A0A6A3J509</accession>
<dbReference type="InterPro" id="IPR014710">
    <property type="entry name" value="RmlC-like_jellyroll"/>
</dbReference>
<evidence type="ECO:0000313" key="13">
    <source>
        <dbReference type="EMBL" id="KAE9303638.1"/>
    </source>
</evidence>
<dbReference type="Gene3D" id="1.10.287.630">
    <property type="entry name" value="Helix hairpin bin"/>
    <property type="match status" value="2"/>
</dbReference>
<gene>
    <name evidence="12" type="ORF">PR001_g20714</name>
    <name evidence="11" type="ORF">PR002_g21167</name>
    <name evidence="13" type="ORF">PR003_g21952</name>
</gene>
<keyword evidence="3 9" id="KW-0812">Transmembrane</keyword>
<feature type="transmembrane region" description="Helical" evidence="9">
    <location>
        <begin position="1016"/>
        <end position="1034"/>
    </location>
</feature>
<evidence type="ECO:0000313" key="16">
    <source>
        <dbReference type="Proteomes" id="UP000435112"/>
    </source>
</evidence>